<dbReference type="Pfam" id="PF07751">
    <property type="entry name" value="Abi_2"/>
    <property type="match status" value="1"/>
</dbReference>
<dbReference type="InterPro" id="IPR011664">
    <property type="entry name" value="Abi_system_AbiD/AbiF-like"/>
</dbReference>
<dbReference type="RefSeq" id="WP_197271517.1">
    <property type="nucleotide sequence ID" value="NZ_CABWIB010000001.1"/>
</dbReference>
<organism evidence="1 2">
    <name type="scientific">Oceanivirga miroungae</name>
    <dbReference type="NCBI Taxonomy" id="1130046"/>
    <lineage>
        <taxon>Bacteria</taxon>
        <taxon>Fusobacteriati</taxon>
        <taxon>Fusobacteriota</taxon>
        <taxon>Fusobacteriia</taxon>
        <taxon>Fusobacteriales</taxon>
        <taxon>Leptotrichiaceae</taxon>
        <taxon>Oceanivirga</taxon>
    </lineage>
</organism>
<accession>A0A6I8MF04</accession>
<gene>
    <name evidence="1" type="ORF">OMES3154_01128</name>
</gene>
<dbReference type="Proteomes" id="UP000419017">
    <property type="component" value="Unassembled WGS sequence"/>
</dbReference>
<protein>
    <submittedName>
        <fullName evidence="1">Abi family protein</fullName>
    </submittedName>
</protein>
<sequence>MLESRGLIIDDREKAIRTLSFINYYKIKECSFIYFNTSTQKYSSNTTFNDILQRFYENKNLRIDLLRLTEKVELSLKTKVSYILGRKYGATGYLNFKNWANKNEYDKHYIECKENDFKNRIVKNFNKSKNQLIKTFKNYNDVPIWLIVDILTFGEILDIFKLMLESEQNEISKDFSLKTKEFIS</sequence>
<keyword evidence="2" id="KW-1185">Reference proteome</keyword>
<proteinExistence type="predicted"/>
<name>A0A6I8MF04_9FUSO</name>
<dbReference type="EMBL" id="CABWIB010000001">
    <property type="protein sequence ID" value="VWL85841.1"/>
    <property type="molecule type" value="Genomic_DNA"/>
</dbReference>
<dbReference type="AlphaFoldDB" id="A0A6I8MF04"/>
<evidence type="ECO:0000313" key="2">
    <source>
        <dbReference type="Proteomes" id="UP000419017"/>
    </source>
</evidence>
<reference evidence="1 2" key="1">
    <citation type="submission" date="2019-10" db="EMBL/GenBank/DDBJ databases">
        <authorList>
            <person name="Blom J."/>
        </authorList>
    </citation>
    <scope>NUCLEOTIDE SEQUENCE [LARGE SCALE GENOMIC DNA]</scope>
    <source>
        <strain evidence="1 2">ES3154-GLU</strain>
    </source>
</reference>
<evidence type="ECO:0000313" key="1">
    <source>
        <dbReference type="EMBL" id="VWL85841.1"/>
    </source>
</evidence>